<gene>
    <name evidence="1" type="ORF">MKK02DRAFT_28393</name>
</gene>
<sequence length="886" mass="97658">MDPTATNEVQAPYRLTTARGVPHVVTPIWNSLTGHVNVYSSVLLGDCYHLSGTQTAQLVNPIQDDGVILSHLHTFASDTSAQERLISATVRTFTESLARQGVYALNILSWSLHSDQDLQNLQDMRLRRSTVLHTVGREYHVITWNGLGAKPTVYVRDETVRSRLSDDEGYRRRLICYISGMVAHHFLPYDVKDSKRQVNTRIIENGFETKLIANLPATLKKMYEGMCDTLLEDTATEDEMYRDGLSSMAYVMGLALAHCWDSGLRTRRWQICMPRCGGLNGGVYTEHSLAVYTYNRAHCLILYSQHHPTFFTLIILSAMSIPNDIPPQSLTLKTRDGTLHTVAAIWSKDHGDRRGGHVSIYSDLLEEFSRRTGVRFPSQVAGADTLKTSDDISSVRRRGPTVADRCVLNDVFQDFVLSFQALSVPDEGLQSWSFHSDNDLQAWLDRALEDRALLNASFTHSAKGHNFIVRWTGSCGEPTDPSDKDSAVDLTGDVTESADRGNIIPLTIYADDKAASALGNEVGVAHTQDVIDAVRSLKTYICKRLKEDALGIDKYFTAEQLAKTVLGLLSSATNALSCTPGSGYCVSHTASRISTYHLSEAAHLILVNLPPGGDTDHVSFPAASQAKERATASVAPAACYVSQAVMTTPLWTLLVSEGFQWPGLPGLGSPIQAALFPSISNTTQCQSRSEGTEIDNSSTRSHPSQALIDASFTHSIGEHVLVITWNGVPTARTVYADDEIDARLKDTRGPEATNLRNYICSMVSNLWSNENGSDITRVQLDQGGFEVKSHKNLPKELVPMWHEVEAFHNEILLRPTSIAFTGLTLIWIMAWLTDRKVFTLLQLSCPAILCGEPGMRFLDHMSWPDDGLGPNAQPPNVSRPPAAFTT</sequence>
<evidence type="ECO:0000313" key="1">
    <source>
        <dbReference type="EMBL" id="KAI9633583.1"/>
    </source>
</evidence>
<reference evidence="1" key="1">
    <citation type="journal article" date="2022" name="G3 (Bethesda)">
        <title>High quality genome of the basidiomycete yeast Dioszegia hungarica PDD-24b-2 isolated from cloud water.</title>
        <authorList>
            <person name="Jarrige D."/>
            <person name="Haridas S."/>
            <person name="Bleykasten-Grosshans C."/>
            <person name="Joly M."/>
            <person name="Nadalig T."/>
            <person name="Sancelme M."/>
            <person name="Vuilleumier S."/>
            <person name="Grigoriev I.V."/>
            <person name="Amato P."/>
            <person name="Bringel F."/>
        </authorList>
    </citation>
    <scope>NUCLEOTIDE SEQUENCE</scope>
    <source>
        <strain evidence="1">PDD-24b-2</strain>
    </source>
</reference>
<dbReference type="GeneID" id="77726747"/>
<keyword evidence="2" id="KW-1185">Reference proteome</keyword>
<protein>
    <submittedName>
        <fullName evidence="1">Uncharacterized protein</fullName>
    </submittedName>
</protein>
<comment type="caution">
    <text evidence="1">The sequence shown here is derived from an EMBL/GenBank/DDBJ whole genome shotgun (WGS) entry which is preliminary data.</text>
</comment>
<accession>A0AA38LSS4</accession>
<evidence type="ECO:0000313" key="2">
    <source>
        <dbReference type="Proteomes" id="UP001164286"/>
    </source>
</evidence>
<dbReference type="EMBL" id="JAKWFO010000008">
    <property type="protein sequence ID" value="KAI9633583.1"/>
    <property type="molecule type" value="Genomic_DNA"/>
</dbReference>
<dbReference type="Proteomes" id="UP001164286">
    <property type="component" value="Unassembled WGS sequence"/>
</dbReference>
<dbReference type="RefSeq" id="XP_052943360.1">
    <property type="nucleotide sequence ID" value="XM_053087542.1"/>
</dbReference>
<proteinExistence type="predicted"/>
<dbReference type="AlphaFoldDB" id="A0AA38LSS4"/>
<organism evidence="1 2">
    <name type="scientific">Dioszegia hungarica</name>
    <dbReference type="NCBI Taxonomy" id="4972"/>
    <lineage>
        <taxon>Eukaryota</taxon>
        <taxon>Fungi</taxon>
        <taxon>Dikarya</taxon>
        <taxon>Basidiomycota</taxon>
        <taxon>Agaricomycotina</taxon>
        <taxon>Tremellomycetes</taxon>
        <taxon>Tremellales</taxon>
        <taxon>Bulleribasidiaceae</taxon>
        <taxon>Dioszegia</taxon>
    </lineage>
</organism>
<name>A0AA38LSS4_9TREE</name>